<feature type="transmembrane region" description="Helical" evidence="8">
    <location>
        <begin position="179"/>
        <end position="197"/>
    </location>
</feature>
<keyword evidence="4 8" id="KW-0337">GPI-anchor biosynthesis</keyword>
<evidence type="ECO:0000256" key="3">
    <source>
        <dbReference type="ARBA" id="ARBA00007559"/>
    </source>
</evidence>
<feature type="transmembrane region" description="Helical" evidence="8">
    <location>
        <begin position="379"/>
        <end position="401"/>
    </location>
</feature>
<dbReference type="PANTHER" id="PTHR20661:SF0">
    <property type="entry name" value="PHOSPHATIDYLINOSITOL-GLYCAN BIOSYNTHESIS CLASS W PROTEIN"/>
    <property type="match status" value="1"/>
</dbReference>
<evidence type="ECO:0000256" key="2">
    <source>
        <dbReference type="ARBA" id="ARBA00004687"/>
    </source>
</evidence>
<dbReference type="InterPro" id="IPR009447">
    <property type="entry name" value="PIGW/GWT1"/>
</dbReference>
<feature type="transmembrane region" description="Helical" evidence="8">
    <location>
        <begin position="73"/>
        <end position="91"/>
    </location>
</feature>
<dbReference type="AlphaFoldDB" id="A0A9P0QUA9"/>
<dbReference type="PIRSF" id="PIRSF017321">
    <property type="entry name" value="GWT1"/>
    <property type="match status" value="1"/>
</dbReference>
<evidence type="ECO:0000256" key="8">
    <source>
        <dbReference type="RuleBase" id="RU280819"/>
    </source>
</evidence>
<feature type="transmembrane region" description="Helical" evidence="8">
    <location>
        <begin position="326"/>
        <end position="344"/>
    </location>
</feature>
<evidence type="ECO:0000313" key="10">
    <source>
        <dbReference type="EMBL" id="CAH2354665.1"/>
    </source>
</evidence>
<feature type="transmembrane region" description="Helical" evidence="8">
    <location>
        <begin position="218"/>
        <end position="238"/>
    </location>
</feature>
<sequence>MSTLKEKKELFVSDLLGGSISEIYYVTGVALSAYLAVLLLQKYQIPSSVPFDYFLNKLTLLMSITIYSNHVKILHLLILLPVTLAVLYKINDSKSEKSDTKKNKNNKNSRSKIDKSVDGVDADEDGPKPPKLLVRKSFLTAYRASMIIITNLSILAVDFKIFPRRFAKVETWGTSLMDLGVGSFVFSMGLVNSRSIIKQIFAQENKRYRFSISQYVALVWKNTVKALPILLLGFIRLVSVKSLEYQEHVTEYGIHWNFFFTLGFLPIVIGILDPFLNIFPRAFVAMSIGLIYEVALSQFDVLKFILRTDNRMESIITQNKEGIFSFFGYLSIFIFGQSFGSFVLTDFKTPKNLLWTSTYKEYEKMKLEKGKGKKKNSFISRWLTVTTSEGLLITTIFYQLLFLYTKDSPYFNNISRRIANLPYVLWVVSYNSFFLLGYKAMESTVFRGEKKQRTSTGSMLLEAVNNNGLLCFLLGNLGTGLINMSIDTIECSDGVAFGILCAYGLVLTVIMIVLDLNGIYVKI</sequence>
<feature type="transmembrane region" description="Helical" evidence="8">
    <location>
        <begin position="141"/>
        <end position="159"/>
    </location>
</feature>
<feature type="transmembrane region" description="Helical" evidence="8">
    <location>
        <begin position="258"/>
        <end position="276"/>
    </location>
</feature>
<comment type="subcellular location">
    <subcellularLocation>
        <location evidence="1 8">Endoplasmic reticulum membrane</location>
        <topology evidence="1 8">Multi-pass membrane protein</topology>
    </subcellularLocation>
</comment>
<comment type="similarity">
    <text evidence="3 8">Belongs to the PIGW family.</text>
</comment>
<protein>
    <recommendedName>
        <fullName evidence="8">GPI-anchored wall transfer protein</fullName>
        <ecNumber evidence="8">2.3.-.-</ecNumber>
    </recommendedName>
</protein>
<dbReference type="GO" id="GO:0006506">
    <property type="term" value="P:GPI anchor biosynthetic process"/>
    <property type="evidence" value="ECO:0007669"/>
    <property type="project" value="UniProtKB-KW"/>
</dbReference>
<feature type="transmembrane region" description="Helical" evidence="8">
    <location>
        <begin position="421"/>
        <end position="438"/>
    </location>
</feature>
<dbReference type="GO" id="GO:0072659">
    <property type="term" value="P:protein localization to plasma membrane"/>
    <property type="evidence" value="ECO:0007669"/>
    <property type="project" value="TreeGrafter"/>
</dbReference>
<feature type="region of interest" description="Disordered" evidence="9">
    <location>
        <begin position="96"/>
        <end position="124"/>
    </location>
</feature>
<feature type="transmembrane region" description="Helical" evidence="8">
    <location>
        <begin position="283"/>
        <end position="306"/>
    </location>
</feature>
<dbReference type="GO" id="GO:0032216">
    <property type="term" value="F:glucosaminyl-phosphatidylinositol O-acyltransferase activity"/>
    <property type="evidence" value="ECO:0007669"/>
    <property type="project" value="TreeGrafter"/>
</dbReference>
<evidence type="ECO:0000256" key="9">
    <source>
        <dbReference type="SAM" id="MobiDB-lite"/>
    </source>
</evidence>
<dbReference type="GO" id="GO:0005789">
    <property type="term" value="C:endoplasmic reticulum membrane"/>
    <property type="evidence" value="ECO:0007669"/>
    <property type="project" value="UniProtKB-SubCell"/>
</dbReference>
<keyword evidence="6 8" id="KW-1133">Transmembrane helix</keyword>
<keyword evidence="8" id="KW-0256">Endoplasmic reticulum</keyword>
<dbReference type="EMBL" id="CAKXYY010000018">
    <property type="protein sequence ID" value="CAH2354665.1"/>
    <property type="molecule type" value="Genomic_DNA"/>
</dbReference>
<accession>A0A9P0QUA9</accession>
<feature type="transmembrane region" description="Helical" evidence="8">
    <location>
        <begin position="23"/>
        <end position="40"/>
    </location>
</feature>
<proteinExistence type="inferred from homology"/>
<evidence type="ECO:0000256" key="5">
    <source>
        <dbReference type="ARBA" id="ARBA00022692"/>
    </source>
</evidence>
<feature type="transmembrane region" description="Helical" evidence="8">
    <location>
        <begin position="459"/>
        <end position="482"/>
    </location>
</feature>
<organism evidence="10 11">
    <name type="scientific">[Candida] railenensis</name>
    <dbReference type="NCBI Taxonomy" id="45579"/>
    <lineage>
        <taxon>Eukaryota</taxon>
        <taxon>Fungi</taxon>
        <taxon>Dikarya</taxon>
        <taxon>Ascomycota</taxon>
        <taxon>Saccharomycotina</taxon>
        <taxon>Pichiomycetes</taxon>
        <taxon>Debaryomycetaceae</taxon>
        <taxon>Kurtzmaniella</taxon>
    </lineage>
</organism>
<reference evidence="10" key="1">
    <citation type="submission" date="2022-03" db="EMBL/GenBank/DDBJ databases">
        <authorList>
            <person name="Legras J.-L."/>
            <person name="Devillers H."/>
            <person name="Grondin C."/>
        </authorList>
    </citation>
    <scope>NUCLEOTIDE SEQUENCE</scope>
    <source>
        <strain evidence="10">CLIB 1423</strain>
    </source>
</reference>
<keyword evidence="8" id="KW-0012">Acyltransferase</keyword>
<comment type="caution">
    <text evidence="10">The sequence shown here is derived from an EMBL/GenBank/DDBJ whole genome shotgun (WGS) entry which is preliminary data.</text>
</comment>
<evidence type="ECO:0000256" key="4">
    <source>
        <dbReference type="ARBA" id="ARBA00022502"/>
    </source>
</evidence>
<comment type="pathway">
    <text evidence="2 8">Glycolipid biosynthesis; glycosylphosphatidylinositol-anchor biosynthesis.</text>
</comment>
<keyword evidence="11" id="KW-1185">Reference proteome</keyword>
<evidence type="ECO:0000256" key="1">
    <source>
        <dbReference type="ARBA" id="ARBA00004477"/>
    </source>
</evidence>
<dbReference type="Pfam" id="PF06423">
    <property type="entry name" value="GWT1"/>
    <property type="match status" value="1"/>
</dbReference>
<evidence type="ECO:0000256" key="6">
    <source>
        <dbReference type="ARBA" id="ARBA00022989"/>
    </source>
</evidence>
<evidence type="ECO:0000256" key="7">
    <source>
        <dbReference type="ARBA" id="ARBA00023136"/>
    </source>
</evidence>
<comment type="function">
    <text evidence="8">A acetyltransferase, which acetylates the inositol ring of phosphatidylinositol during biosynthesis of GPI-anchor.</text>
</comment>
<dbReference type="EC" id="2.3.-.-" evidence="8"/>
<dbReference type="Proteomes" id="UP000837801">
    <property type="component" value="Unassembled WGS sequence"/>
</dbReference>
<dbReference type="PANTHER" id="PTHR20661">
    <property type="entry name" value="PHOSPHATIDYLINOSITOL-GLYCAN BIOSYNTHESIS CLASS W PROTEIN"/>
    <property type="match status" value="1"/>
</dbReference>
<keyword evidence="8" id="KW-0808">Transferase</keyword>
<gene>
    <name evidence="10" type="ORF">CLIB1423_18S00914</name>
</gene>
<dbReference type="OrthoDB" id="15270at2759"/>
<name>A0A9P0QUA9_9ASCO</name>
<evidence type="ECO:0000313" key="11">
    <source>
        <dbReference type="Proteomes" id="UP000837801"/>
    </source>
</evidence>
<keyword evidence="5 8" id="KW-0812">Transmembrane</keyword>
<feature type="transmembrane region" description="Helical" evidence="8">
    <location>
        <begin position="494"/>
        <end position="514"/>
    </location>
</feature>
<keyword evidence="7 8" id="KW-0472">Membrane</keyword>